<dbReference type="Proteomes" id="UP000190774">
    <property type="component" value="Unassembled WGS sequence"/>
</dbReference>
<evidence type="ECO:0000313" key="2">
    <source>
        <dbReference type="Proteomes" id="UP000190774"/>
    </source>
</evidence>
<protein>
    <submittedName>
        <fullName evidence="1">Verru_Chthon cassette protein D</fullName>
    </submittedName>
</protein>
<name>A0A1T4WTJ1_9BACT</name>
<evidence type="ECO:0000313" key="1">
    <source>
        <dbReference type="EMBL" id="SKA80683.1"/>
    </source>
</evidence>
<dbReference type="STRING" id="48467.SAMN02745166_00667"/>
<dbReference type="AlphaFoldDB" id="A0A1T4WTJ1"/>
<organism evidence="1 2">
    <name type="scientific">Prosthecobacter debontii</name>
    <dbReference type="NCBI Taxonomy" id="48467"/>
    <lineage>
        <taxon>Bacteria</taxon>
        <taxon>Pseudomonadati</taxon>
        <taxon>Verrucomicrobiota</taxon>
        <taxon>Verrucomicrobiia</taxon>
        <taxon>Verrucomicrobiales</taxon>
        <taxon>Verrucomicrobiaceae</taxon>
        <taxon>Prosthecobacter</taxon>
    </lineage>
</organism>
<reference evidence="2" key="1">
    <citation type="submission" date="2017-02" db="EMBL/GenBank/DDBJ databases">
        <authorList>
            <person name="Varghese N."/>
            <person name="Submissions S."/>
        </authorList>
    </citation>
    <scope>NUCLEOTIDE SEQUENCE [LARGE SCALE GENOMIC DNA]</scope>
    <source>
        <strain evidence="2">ATCC 700200</strain>
    </source>
</reference>
<dbReference type="EMBL" id="FUYE01000002">
    <property type="protein sequence ID" value="SKA80683.1"/>
    <property type="molecule type" value="Genomic_DNA"/>
</dbReference>
<dbReference type="NCBIfam" id="TIGR02596">
    <property type="entry name" value="Verru_Chthon cassette protein D"/>
    <property type="match status" value="1"/>
</dbReference>
<sequence>MLTVVGIISLLIGLVAPALVDVIRATRLNSSGDALVSRISLAQQSAASLSAEVELRIYKYADSTSDRPSDNSYYAYQVVQNLADGTEKAISDPYYLESGVIISPQEELSPLLKTTNQQLAGREGRNVFTPPGSSTADDVSYASLRFYPDGSMRVLNSSLNANADVTTVAMAYTVPEYDKSFFTMVESRDGQSTQAPKNFYCIQIDSYTGRTRVYRP</sequence>
<gene>
    <name evidence="1" type="ORF">SAMN02745166_00667</name>
</gene>
<proteinExistence type="predicted"/>
<dbReference type="InterPro" id="IPR019836">
    <property type="entry name" value="Verru/Chthon_D"/>
</dbReference>
<keyword evidence="2" id="KW-1185">Reference proteome</keyword>
<accession>A0A1T4WTJ1</accession>